<evidence type="ECO:0000313" key="1">
    <source>
        <dbReference type="EMBL" id="MBX57282.1"/>
    </source>
</evidence>
<name>A0A2P2PRD5_RHIMU</name>
<proteinExistence type="predicted"/>
<protein>
    <submittedName>
        <fullName evidence="1">Uncharacterized protein</fullName>
    </submittedName>
</protein>
<sequence length="28" mass="3057">MSSDHWNVYAATTLSDDLLRGSALTANF</sequence>
<accession>A0A2P2PRD5</accession>
<dbReference type="AlphaFoldDB" id="A0A2P2PRD5"/>
<dbReference type="EMBL" id="GGEC01076798">
    <property type="protein sequence ID" value="MBX57282.1"/>
    <property type="molecule type" value="Transcribed_RNA"/>
</dbReference>
<reference evidence="1" key="1">
    <citation type="submission" date="2018-02" db="EMBL/GenBank/DDBJ databases">
        <title>Rhizophora mucronata_Transcriptome.</title>
        <authorList>
            <person name="Meera S.P."/>
            <person name="Sreeshan A."/>
            <person name="Augustine A."/>
        </authorList>
    </citation>
    <scope>NUCLEOTIDE SEQUENCE</scope>
    <source>
        <tissue evidence="1">Leaf</tissue>
    </source>
</reference>
<organism evidence="1">
    <name type="scientific">Rhizophora mucronata</name>
    <name type="common">Asiatic mangrove</name>
    <dbReference type="NCBI Taxonomy" id="61149"/>
    <lineage>
        <taxon>Eukaryota</taxon>
        <taxon>Viridiplantae</taxon>
        <taxon>Streptophyta</taxon>
        <taxon>Embryophyta</taxon>
        <taxon>Tracheophyta</taxon>
        <taxon>Spermatophyta</taxon>
        <taxon>Magnoliopsida</taxon>
        <taxon>eudicotyledons</taxon>
        <taxon>Gunneridae</taxon>
        <taxon>Pentapetalae</taxon>
        <taxon>rosids</taxon>
        <taxon>fabids</taxon>
        <taxon>Malpighiales</taxon>
        <taxon>Rhizophoraceae</taxon>
        <taxon>Rhizophora</taxon>
    </lineage>
</organism>